<gene>
    <name evidence="4" type="primary">PSD2_2</name>
    <name evidence="4" type="ORF">LTR78_006626</name>
</gene>
<evidence type="ECO:0000259" key="3">
    <source>
        <dbReference type="Pfam" id="PF17172"/>
    </source>
</evidence>
<feature type="domain" description="Metaxin glutathione S-transferase" evidence="2">
    <location>
        <begin position="244"/>
        <end position="310"/>
    </location>
</feature>
<dbReference type="AlphaFoldDB" id="A0AAE0WKH6"/>
<protein>
    <submittedName>
        <fullName evidence="4">Phosphatidylserine decarboxylase</fullName>
        <ecNumber evidence="4">4.1.1.65</ecNumber>
    </submittedName>
</protein>
<dbReference type="GO" id="GO:0007005">
    <property type="term" value="P:mitochondrion organization"/>
    <property type="evidence" value="ECO:0007669"/>
    <property type="project" value="TreeGrafter"/>
</dbReference>
<dbReference type="Pfam" id="PF17171">
    <property type="entry name" value="GST_C_6"/>
    <property type="match status" value="1"/>
</dbReference>
<feature type="domain" description="Thioredoxin-like fold" evidence="3">
    <location>
        <begin position="87"/>
        <end position="188"/>
    </location>
</feature>
<reference evidence="4" key="1">
    <citation type="submission" date="2023-07" db="EMBL/GenBank/DDBJ databases">
        <title>Black Yeasts Isolated from many extreme environments.</title>
        <authorList>
            <person name="Coleine C."/>
            <person name="Stajich J.E."/>
            <person name="Selbmann L."/>
        </authorList>
    </citation>
    <scope>NUCLEOTIDE SEQUENCE</scope>
    <source>
        <strain evidence="4">CCFEE 5485</strain>
    </source>
</reference>
<dbReference type="PANTHER" id="PTHR12289:SF44">
    <property type="entry name" value="OUTER MEMBRANE PROTEIN (SAM35), PUTATIVE (AFU_ORTHOLOGUE AFUA_1G13180)-RELATED"/>
    <property type="match status" value="1"/>
</dbReference>
<dbReference type="Proteomes" id="UP001274830">
    <property type="component" value="Unassembled WGS sequence"/>
</dbReference>
<dbReference type="InterPro" id="IPR012336">
    <property type="entry name" value="Thioredoxin-like_fold"/>
</dbReference>
<dbReference type="InterPro" id="IPR050931">
    <property type="entry name" value="Mito_Protein_Transport_Metaxin"/>
</dbReference>
<organism evidence="4 5">
    <name type="scientific">Recurvomyces mirabilis</name>
    <dbReference type="NCBI Taxonomy" id="574656"/>
    <lineage>
        <taxon>Eukaryota</taxon>
        <taxon>Fungi</taxon>
        <taxon>Dikarya</taxon>
        <taxon>Ascomycota</taxon>
        <taxon>Pezizomycotina</taxon>
        <taxon>Dothideomycetes</taxon>
        <taxon>Dothideomycetidae</taxon>
        <taxon>Mycosphaerellales</taxon>
        <taxon>Teratosphaeriaceae</taxon>
        <taxon>Recurvomyces</taxon>
    </lineage>
</organism>
<evidence type="ECO:0000256" key="1">
    <source>
        <dbReference type="SAM" id="MobiDB-lite"/>
    </source>
</evidence>
<dbReference type="PANTHER" id="PTHR12289">
    <property type="entry name" value="METAXIN RELATED"/>
    <property type="match status" value="1"/>
</dbReference>
<comment type="caution">
    <text evidence="4">The sequence shown here is derived from an EMBL/GenBank/DDBJ whole genome shotgun (WGS) entry which is preliminary data.</text>
</comment>
<dbReference type="GO" id="GO:0004609">
    <property type="term" value="F:phosphatidylserine decarboxylase activity"/>
    <property type="evidence" value="ECO:0007669"/>
    <property type="project" value="UniProtKB-EC"/>
</dbReference>
<dbReference type="GO" id="GO:0001401">
    <property type="term" value="C:SAM complex"/>
    <property type="evidence" value="ECO:0007669"/>
    <property type="project" value="TreeGrafter"/>
</dbReference>
<dbReference type="InterPro" id="IPR033468">
    <property type="entry name" value="Metaxin_GST"/>
</dbReference>
<name>A0AAE0WKH6_9PEZI</name>
<evidence type="ECO:0000313" key="4">
    <source>
        <dbReference type="EMBL" id="KAK3673393.1"/>
    </source>
</evidence>
<evidence type="ECO:0000313" key="5">
    <source>
        <dbReference type="Proteomes" id="UP001274830"/>
    </source>
</evidence>
<feature type="region of interest" description="Disordered" evidence="1">
    <location>
        <begin position="1"/>
        <end position="20"/>
    </location>
</feature>
<keyword evidence="5" id="KW-1185">Reference proteome</keyword>
<feature type="compositionally biased region" description="Polar residues" evidence="1">
    <location>
        <begin position="11"/>
        <end position="20"/>
    </location>
</feature>
<dbReference type="EC" id="4.1.1.65" evidence="4"/>
<dbReference type="EMBL" id="JAUTXT010000025">
    <property type="protein sequence ID" value="KAK3673393.1"/>
    <property type="molecule type" value="Genomic_DNA"/>
</dbReference>
<dbReference type="Pfam" id="PF17172">
    <property type="entry name" value="GST_N_4"/>
    <property type="match status" value="1"/>
</dbReference>
<keyword evidence="4" id="KW-0456">Lyase</keyword>
<evidence type="ECO:0000259" key="2">
    <source>
        <dbReference type="Pfam" id="PF17171"/>
    </source>
</evidence>
<sequence length="315" mass="35517">MAMTNDDSEQFPGTTKQQDARTSISAIWDSLFRLPPPLKRIFDQTPLVTYPENAAPLRSGKIERRRNALYIFTTDEAAYRGQPSFNPSCLKWQAFLRFEGLEFVTVPSSNHASPSGSLPFLLPTSDAKKGRGAPVVGGKLKRWVAVQQKEKVKSKEVQEDVRYEAYASLVDHVIRRAWLYQLYLDSANYPLLHRLYIAPCSSNSFVQLAMAHQLHTSASAEIIKSNSSSSPSNTIDEDEIFRGAEEALAALAELLGDEQWFFDQDKPGLFDAGLYAYTELLLDNDFGWAENRLGGMLRSHAGIVKHRETIREMYF</sequence>
<proteinExistence type="predicted"/>
<accession>A0AAE0WKH6</accession>